<dbReference type="PANTHER" id="PTHR30354:SF11">
    <property type="entry name" value="PERMEASE"/>
    <property type="match status" value="1"/>
</dbReference>
<dbReference type="OrthoDB" id="9787129at2"/>
<organism evidence="2 3">
    <name type="scientific">Pedobacter africanus</name>
    <dbReference type="NCBI Taxonomy" id="151894"/>
    <lineage>
        <taxon>Bacteria</taxon>
        <taxon>Pseudomonadati</taxon>
        <taxon>Bacteroidota</taxon>
        <taxon>Sphingobacteriia</taxon>
        <taxon>Sphingobacteriales</taxon>
        <taxon>Sphingobacteriaceae</taxon>
        <taxon>Pedobacter</taxon>
    </lineage>
</organism>
<feature type="transmembrane region" description="Helical" evidence="1">
    <location>
        <begin position="301"/>
        <end position="320"/>
    </location>
</feature>
<dbReference type="AlphaFoldDB" id="A0A1W1ZAK1"/>
<evidence type="ECO:0000313" key="3">
    <source>
        <dbReference type="Proteomes" id="UP000192756"/>
    </source>
</evidence>
<reference evidence="3" key="1">
    <citation type="submission" date="2017-04" db="EMBL/GenBank/DDBJ databases">
        <authorList>
            <person name="Varghese N."/>
            <person name="Submissions S."/>
        </authorList>
    </citation>
    <scope>NUCLEOTIDE SEQUENCE [LARGE SCALE GENOMIC DNA]</scope>
    <source>
        <strain evidence="3">DSM 12126</strain>
    </source>
</reference>
<evidence type="ECO:0000256" key="1">
    <source>
        <dbReference type="SAM" id="Phobius"/>
    </source>
</evidence>
<accession>A0A1W1ZAK1</accession>
<feature type="transmembrane region" description="Helical" evidence="1">
    <location>
        <begin position="383"/>
        <end position="407"/>
    </location>
</feature>
<feature type="transmembrane region" description="Helical" evidence="1">
    <location>
        <begin position="257"/>
        <end position="281"/>
    </location>
</feature>
<feature type="transmembrane region" description="Helical" evidence="1">
    <location>
        <begin position="109"/>
        <end position="129"/>
    </location>
</feature>
<feature type="transmembrane region" description="Helical" evidence="1">
    <location>
        <begin position="232"/>
        <end position="250"/>
    </location>
</feature>
<dbReference type="Pfam" id="PF02447">
    <property type="entry name" value="GntP_permease"/>
    <property type="match status" value="1"/>
</dbReference>
<feature type="transmembrane region" description="Helical" evidence="1">
    <location>
        <begin position="71"/>
        <end position="97"/>
    </location>
</feature>
<gene>
    <name evidence="2" type="ORF">SAMN04488524_0537</name>
</gene>
<dbReference type="Proteomes" id="UP000192756">
    <property type="component" value="Unassembled WGS sequence"/>
</dbReference>
<dbReference type="PANTHER" id="PTHR30354">
    <property type="entry name" value="GNT FAMILY GLUCONATE TRANSPORTER"/>
    <property type="match status" value="1"/>
</dbReference>
<feature type="transmembrane region" description="Helical" evidence="1">
    <location>
        <begin position="332"/>
        <end position="349"/>
    </location>
</feature>
<dbReference type="InterPro" id="IPR003474">
    <property type="entry name" value="Glcn_transporter"/>
</dbReference>
<feature type="transmembrane region" description="Helical" evidence="1">
    <location>
        <begin position="182"/>
        <end position="201"/>
    </location>
</feature>
<sequence length="445" mass="46575">MAPDTSFVYLLACLLAGIALIVLLTTRFKVPAAFALIIGCFFVGIGAHLSLTEVVTIMKDGFGNIVKSLGLIILLGTTLGILLEYTGSTSVMAAYILKKLGEKRTVWGISITGFVVGLPIFCDSGYIVLSGLNKTLAKKAGISIVIMSVSLATGLYSVHCMVPPHPGSAAAAGIIGADIGKLILIGALVAIPAMIVGNIWAGYAGKNIPLPIVEEEIAPDARQHLPSVIQSFLPIIVPIALIALKAFVTLEATPDNAWLTSLLSIGDPVIALIIGILLTFFCRKSWKKAELGHLLQDSAEKAGGILVIIGAGGAFGAILAATKIGTHLSQSLALDSLGLFFPFLLTFMLKTAQGSSTVAIITAASIVLPLLPVLGLDNETGKLLCVLAMGAGSMMISHANDAYFWVIAKFSGLDMRTMLRVYTVASILMGVTSFAMVYILSKFIS</sequence>
<keyword evidence="1" id="KW-0812">Transmembrane</keyword>
<keyword evidence="1" id="KW-1133">Transmembrane helix</keyword>
<dbReference type="EMBL" id="FWXT01000001">
    <property type="protein sequence ID" value="SMC45437.1"/>
    <property type="molecule type" value="Genomic_DNA"/>
</dbReference>
<dbReference type="RefSeq" id="WP_084236867.1">
    <property type="nucleotide sequence ID" value="NZ_FWXT01000001.1"/>
</dbReference>
<protein>
    <submittedName>
        <fullName evidence="2">Predicted D-glycerate permease</fullName>
    </submittedName>
</protein>
<feature type="transmembrane region" description="Helical" evidence="1">
    <location>
        <begin position="6"/>
        <end position="25"/>
    </location>
</feature>
<feature type="transmembrane region" description="Helical" evidence="1">
    <location>
        <begin position="32"/>
        <end position="51"/>
    </location>
</feature>
<keyword evidence="3" id="KW-1185">Reference proteome</keyword>
<evidence type="ECO:0000313" key="2">
    <source>
        <dbReference type="EMBL" id="SMC45437.1"/>
    </source>
</evidence>
<dbReference type="GO" id="GO:0005886">
    <property type="term" value="C:plasma membrane"/>
    <property type="evidence" value="ECO:0007669"/>
    <property type="project" value="TreeGrafter"/>
</dbReference>
<dbReference type="STRING" id="151894.SAMN04488524_0537"/>
<feature type="transmembrane region" description="Helical" evidence="1">
    <location>
        <begin position="419"/>
        <end position="440"/>
    </location>
</feature>
<feature type="transmembrane region" description="Helical" evidence="1">
    <location>
        <begin position="141"/>
        <end position="162"/>
    </location>
</feature>
<dbReference type="GO" id="GO:0015128">
    <property type="term" value="F:gluconate transmembrane transporter activity"/>
    <property type="evidence" value="ECO:0007669"/>
    <property type="project" value="InterPro"/>
</dbReference>
<keyword evidence="1" id="KW-0472">Membrane</keyword>
<proteinExistence type="predicted"/>
<feature type="transmembrane region" description="Helical" evidence="1">
    <location>
        <begin position="355"/>
        <end position="376"/>
    </location>
</feature>
<name>A0A1W1ZAK1_9SPHI</name>